<evidence type="ECO:0008006" key="3">
    <source>
        <dbReference type="Google" id="ProtNLM"/>
    </source>
</evidence>
<dbReference type="EMBL" id="BAABUK010000006">
    <property type="protein sequence ID" value="GAA5809926.1"/>
    <property type="molecule type" value="Genomic_DNA"/>
</dbReference>
<keyword evidence="2" id="KW-1185">Reference proteome</keyword>
<name>A0ABP9YST2_9FUNG</name>
<gene>
    <name evidence="1" type="ORF">MFLAVUS_003341</name>
</gene>
<evidence type="ECO:0000313" key="2">
    <source>
        <dbReference type="Proteomes" id="UP001473302"/>
    </source>
</evidence>
<dbReference type="PANTHER" id="PTHR28608:SF1">
    <property type="entry name" value="INTEGRATOR COMPLEX SUBUNIT 2"/>
    <property type="match status" value="1"/>
</dbReference>
<dbReference type="InterPro" id="IPR029321">
    <property type="entry name" value="INTS2"/>
</dbReference>
<proteinExistence type="predicted"/>
<organism evidence="1 2">
    <name type="scientific">Mucor flavus</name>
    <dbReference type="NCBI Taxonomy" id="439312"/>
    <lineage>
        <taxon>Eukaryota</taxon>
        <taxon>Fungi</taxon>
        <taxon>Fungi incertae sedis</taxon>
        <taxon>Mucoromycota</taxon>
        <taxon>Mucoromycotina</taxon>
        <taxon>Mucoromycetes</taxon>
        <taxon>Mucorales</taxon>
        <taxon>Mucorineae</taxon>
        <taxon>Mucoraceae</taxon>
        <taxon>Mucor</taxon>
    </lineage>
</organism>
<dbReference type="Pfam" id="PF14750">
    <property type="entry name" value="INTS2"/>
    <property type="match status" value="1"/>
</dbReference>
<dbReference type="PANTHER" id="PTHR28608">
    <property type="entry name" value="INTEGRATOR COMPLEX SUBUNIT 2"/>
    <property type="match status" value="1"/>
</dbReference>
<comment type="caution">
    <text evidence="1">The sequence shown here is derived from an EMBL/GenBank/DDBJ whole genome shotgun (WGS) entry which is preliminary data.</text>
</comment>
<sequence>MSKKCFNLDSFYQLLKGRVTHNIDYTKWLLDCMDNATLPIHPKFSLVIKEFVQSIFLTKHCQKIPNDIVQSHFEDLSSISTTQILMLLYILTFNDYIIAVRTEPKLMALASSSTTALEQTEYLVDNRIPIRYILNYVEAYQGGSAYKSIYADLLALSANLYPELFDITNFLLHEGKESESEALWDIKTMNKDWIRNLQPVEIKRLLDQWETEPSLVIHVLSHLETLASFDIEEQASAMISSLIPPCLDGKLDVRISDAFVSTWESFNRIIPHTLWKITTNFLTPGEYSLDDLIQDPHIVFKCDARLFRSEQLLPIWLHVLSCLRTTSKHRIWKRYHTVYPRNENNTINSRNVLALTNAQDTVMLQLLLELCLEKPQDKNNKCNIANKTLQVQVSLTLFFLDALDQSRKLICNFIHSIFIDGDRDMLLAKILHFQTYSTDLIPIVVDLIPSIYIVLSFIPELTRQPQLDKQVFGILIACYLCENLVTAEKHILPRLLRIAFPINREGQVSQVCVPSEYLVKAIPGFVNLARAFPHFGPAILKAFNDIAKGLPEPSQFIGQEGTSKIILVLQLHKVLKDTTDLVRIEVNRKDKVNKVTL</sequence>
<reference evidence="1 2" key="1">
    <citation type="submission" date="2024-04" db="EMBL/GenBank/DDBJ databases">
        <title>genome sequences of Mucor flavus KT1a and Helicostylum pulchrum KT1b strains isolated from the surface of a dry-aged beef.</title>
        <authorList>
            <person name="Toyotome T."/>
            <person name="Hosono M."/>
            <person name="Torimaru M."/>
            <person name="Fukuda K."/>
            <person name="Mikami N."/>
        </authorList>
    </citation>
    <scope>NUCLEOTIDE SEQUENCE [LARGE SCALE GENOMIC DNA]</scope>
    <source>
        <strain evidence="1 2">KT1a</strain>
    </source>
</reference>
<protein>
    <recommendedName>
        <fullName evidence="3">Integrator complex subunit 2</fullName>
    </recommendedName>
</protein>
<dbReference type="Proteomes" id="UP001473302">
    <property type="component" value="Unassembled WGS sequence"/>
</dbReference>
<evidence type="ECO:0000313" key="1">
    <source>
        <dbReference type="EMBL" id="GAA5809926.1"/>
    </source>
</evidence>
<accession>A0ABP9YST2</accession>